<dbReference type="InterPro" id="IPR001347">
    <property type="entry name" value="SIS_dom"/>
</dbReference>
<accession>A0ABW5DWF6</accession>
<dbReference type="SUPFAM" id="SSF53697">
    <property type="entry name" value="SIS domain"/>
    <property type="match status" value="1"/>
</dbReference>
<dbReference type="PANTHER" id="PTHR30514">
    <property type="entry name" value="GLUCOKINASE"/>
    <property type="match status" value="1"/>
</dbReference>
<evidence type="ECO:0000256" key="3">
    <source>
        <dbReference type="ARBA" id="ARBA00023163"/>
    </source>
</evidence>
<feature type="domain" description="HTH rpiR-type" evidence="4">
    <location>
        <begin position="2"/>
        <end position="78"/>
    </location>
</feature>
<organism evidence="6 7">
    <name type="scientific">Lacibacterium aquatile</name>
    <dbReference type="NCBI Taxonomy" id="1168082"/>
    <lineage>
        <taxon>Bacteria</taxon>
        <taxon>Pseudomonadati</taxon>
        <taxon>Pseudomonadota</taxon>
        <taxon>Alphaproteobacteria</taxon>
        <taxon>Rhodospirillales</taxon>
        <taxon>Rhodospirillaceae</taxon>
    </lineage>
</organism>
<evidence type="ECO:0000256" key="1">
    <source>
        <dbReference type="ARBA" id="ARBA00023015"/>
    </source>
</evidence>
<dbReference type="InterPro" id="IPR036388">
    <property type="entry name" value="WH-like_DNA-bd_sf"/>
</dbReference>
<gene>
    <name evidence="6" type="primary">hexR</name>
    <name evidence="6" type="ORF">ACFSM5_18150</name>
</gene>
<dbReference type="PROSITE" id="PS51464">
    <property type="entry name" value="SIS"/>
    <property type="match status" value="1"/>
</dbReference>
<keyword evidence="2" id="KW-0238">DNA-binding</keyword>
<evidence type="ECO:0000259" key="4">
    <source>
        <dbReference type="PROSITE" id="PS51071"/>
    </source>
</evidence>
<dbReference type="PANTHER" id="PTHR30514:SF1">
    <property type="entry name" value="HTH-TYPE TRANSCRIPTIONAL REGULATOR HEXR-RELATED"/>
    <property type="match status" value="1"/>
</dbReference>
<dbReference type="Pfam" id="PF01418">
    <property type="entry name" value="HTH_6"/>
    <property type="match status" value="1"/>
</dbReference>
<dbReference type="RefSeq" id="WP_379877969.1">
    <property type="nucleotide sequence ID" value="NZ_JBHUIP010000014.1"/>
</dbReference>
<evidence type="ECO:0000313" key="6">
    <source>
        <dbReference type="EMBL" id="MFD2264834.1"/>
    </source>
</evidence>
<keyword evidence="3" id="KW-0804">Transcription</keyword>
<dbReference type="Pfam" id="PF01380">
    <property type="entry name" value="SIS"/>
    <property type="match status" value="1"/>
</dbReference>
<name>A0ABW5DWF6_9PROT</name>
<keyword evidence="7" id="KW-1185">Reference proteome</keyword>
<reference evidence="7" key="1">
    <citation type="journal article" date="2019" name="Int. J. Syst. Evol. Microbiol.">
        <title>The Global Catalogue of Microorganisms (GCM) 10K type strain sequencing project: providing services to taxonomists for standard genome sequencing and annotation.</title>
        <authorList>
            <consortium name="The Broad Institute Genomics Platform"/>
            <consortium name="The Broad Institute Genome Sequencing Center for Infectious Disease"/>
            <person name="Wu L."/>
            <person name="Ma J."/>
        </authorList>
    </citation>
    <scope>NUCLEOTIDE SEQUENCE [LARGE SCALE GENOMIC DNA]</scope>
    <source>
        <strain evidence="7">CGMCC 1.19062</strain>
    </source>
</reference>
<dbReference type="InterPro" id="IPR035472">
    <property type="entry name" value="RpiR-like_SIS"/>
</dbReference>
<dbReference type="InterPro" id="IPR046348">
    <property type="entry name" value="SIS_dom_sf"/>
</dbReference>
<evidence type="ECO:0000256" key="2">
    <source>
        <dbReference type="ARBA" id="ARBA00023125"/>
    </source>
</evidence>
<dbReference type="InterPro" id="IPR000281">
    <property type="entry name" value="HTH_RpiR"/>
</dbReference>
<dbReference type="Gene3D" id="3.40.50.10490">
    <property type="entry name" value="Glucose-6-phosphate isomerase like protein, domain 1"/>
    <property type="match status" value="1"/>
</dbReference>
<dbReference type="PROSITE" id="PS51071">
    <property type="entry name" value="HTH_RPIR"/>
    <property type="match status" value="1"/>
</dbReference>
<dbReference type="InterPro" id="IPR009057">
    <property type="entry name" value="Homeodomain-like_sf"/>
</dbReference>
<dbReference type="Gene3D" id="1.10.10.10">
    <property type="entry name" value="Winged helix-like DNA-binding domain superfamily/Winged helix DNA-binding domain"/>
    <property type="match status" value="1"/>
</dbReference>
<sequence length="283" mass="29342">MANIIDSLRTHLPTLSRQEAAVASVILSDPQGTLQSPVAVVANKAGVSQPTVIRLCRSVGCDGFADFKLKLAQSLVPGVPFVSAAVETSDGTATFVAKIFDATSRALHEARTGLDITAIERAVGLLAYARRIVIFGVGGSAPIAQDAAHKFSRFAMPVQALVDPVQTRIILTGMTPGDVFVAISNTGRTKSVLEMAEIAADNAVSVVAITAPASPLAALAAAAIGVSSAEDIEVFTPMASRIVQLTVVDVLTTGIALRLGPSAHDLLARVKTGLKTTRLPQRD</sequence>
<protein>
    <submittedName>
        <fullName evidence="6">Transcriptional regulator HexR</fullName>
    </submittedName>
</protein>
<dbReference type="CDD" id="cd05013">
    <property type="entry name" value="SIS_RpiR"/>
    <property type="match status" value="1"/>
</dbReference>
<keyword evidence="1" id="KW-0805">Transcription regulation</keyword>
<evidence type="ECO:0000313" key="7">
    <source>
        <dbReference type="Proteomes" id="UP001597295"/>
    </source>
</evidence>
<dbReference type="Proteomes" id="UP001597295">
    <property type="component" value="Unassembled WGS sequence"/>
</dbReference>
<dbReference type="NCBIfam" id="NF008451">
    <property type="entry name" value="PRK11302.1"/>
    <property type="match status" value="1"/>
</dbReference>
<dbReference type="InterPro" id="IPR047640">
    <property type="entry name" value="RpiR-like"/>
</dbReference>
<evidence type="ECO:0000259" key="5">
    <source>
        <dbReference type="PROSITE" id="PS51464"/>
    </source>
</evidence>
<comment type="caution">
    <text evidence="6">The sequence shown here is derived from an EMBL/GenBank/DDBJ whole genome shotgun (WGS) entry which is preliminary data.</text>
</comment>
<dbReference type="SUPFAM" id="SSF46689">
    <property type="entry name" value="Homeodomain-like"/>
    <property type="match status" value="1"/>
</dbReference>
<feature type="domain" description="SIS" evidence="5">
    <location>
        <begin position="122"/>
        <end position="261"/>
    </location>
</feature>
<proteinExistence type="predicted"/>
<dbReference type="EMBL" id="JBHUIP010000014">
    <property type="protein sequence ID" value="MFD2264834.1"/>
    <property type="molecule type" value="Genomic_DNA"/>
</dbReference>